<dbReference type="NCBIfam" id="NF004282">
    <property type="entry name" value="PRK05691.1"/>
    <property type="match status" value="7"/>
</dbReference>
<dbReference type="CDD" id="cd05930">
    <property type="entry name" value="A_NRPS"/>
    <property type="match status" value="5"/>
</dbReference>
<dbReference type="InterPro" id="IPR006162">
    <property type="entry name" value="Ppantetheine_attach_site"/>
</dbReference>
<dbReference type="SUPFAM" id="SSF53474">
    <property type="entry name" value="alpha/beta-Hydrolases"/>
    <property type="match status" value="1"/>
</dbReference>
<dbReference type="PANTHER" id="PTHR45527">
    <property type="entry name" value="NONRIBOSOMAL PEPTIDE SYNTHETASE"/>
    <property type="match status" value="1"/>
</dbReference>
<dbReference type="Pfam" id="PF00550">
    <property type="entry name" value="PP-binding"/>
    <property type="match status" value="6"/>
</dbReference>
<dbReference type="SMART" id="SM00823">
    <property type="entry name" value="PKS_PP"/>
    <property type="match status" value="5"/>
</dbReference>
<dbReference type="CDD" id="cd17643">
    <property type="entry name" value="A_NRPS_Cytc1-like"/>
    <property type="match status" value="1"/>
</dbReference>
<accession>A0A656QMQ6</accession>
<evidence type="ECO:0000313" key="7">
    <source>
        <dbReference type="Proteomes" id="UP000027451"/>
    </source>
</evidence>
<dbReference type="PROSITE" id="PS50075">
    <property type="entry name" value="CARRIER"/>
    <property type="match status" value="6"/>
</dbReference>
<dbReference type="CDD" id="cd19531">
    <property type="entry name" value="LCL_NRPS-like"/>
    <property type="match status" value="3"/>
</dbReference>
<feature type="domain" description="Carrier" evidence="5">
    <location>
        <begin position="3091"/>
        <end position="3166"/>
    </location>
</feature>
<dbReference type="PROSITE" id="PS00012">
    <property type="entry name" value="PHOSPHOPANTETHEINE"/>
    <property type="match status" value="5"/>
</dbReference>
<dbReference type="InterPro" id="IPR001031">
    <property type="entry name" value="Thioesterase"/>
</dbReference>
<dbReference type="FunFam" id="1.10.1200.10:FF:000005">
    <property type="entry name" value="Nonribosomal peptide synthetase 1"/>
    <property type="match status" value="4"/>
</dbReference>
<comment type="caution">
    <text evidence="6">The sequence shown here is derived from an EMBL/GenBank/DDBJ whole genome shotgun (WGS) entry which is preliminary data.</text>
</comment>
<dbReference type="Gene3D" id="3.30.300.30">
    <property type="match status" value="6"/>
</dbReference>
<proteinExistence type="inferred from homology"/>
<evidence type="ECO:0000256" key="3">
    <source>
        <dbReference type="ARBA" id="ARBA00022450"/>
    </source>
</evidence>
<dbReference type="InterPro" id="IPR010071">
    <property type="entry name" value="AA_adenyl_dom"/>
</dbReference>
<dbReference type="SUPFAM" id="SSF56801">
    <property type="entry name" value="Acetyl-CoA synthetase-like"/>
    <property type="match status" value="6"/>
</dbReference>
<dbReference type="InterPro" id="IPR029058">
    <property type="entry name" value="AB_hydrolase_fold"/>
</dbReference>
<dbReference type="Proteomes" id="UP000027451">
    <property type="component" value="Unassembled WGS sequence"/>
</dbReference>
<dbReference type="InterPro" id="IPR025110">
    <property type="entry name" value="AMP-bd_C"/>
</dbReference>
<comment type="similarity">
    <text evidence="2">Belongs to the ATP-dependent AMP-binding enzyme family.</text>
</comment>
<protein>
    <recommendedName>
        <fullName evidence="5">Carrier domain-containing protein</fullName>
    </recommendedName>
</protein>
<dbReference type="InterPro" id="IPR036736">
    <property type="entry name" value="ACP-like_sf"/>
</dbReference>
<reference evidence="6 7" key="1">
    <citation type="submission" date="2014-03" db="EMBL/GenBank/DDBJ databases">
        <title>Draft Genome Sequences of Four Burkholderia Strains.</title>
        <authorList>
            <person name="Liu X.Y."/>
            <person name="Li C.X."/>
            <person name="Xu J.H."/>
        </authorList>
    </citation>
    <scope>NUCLEOTIDE SEQUENCE [LARGE SCALE GENOMIC DNA]</scope>
    <source>
        <strain evidence="6 7">OP-1</strain>
    </source>
</reference>
<comment type="cofactor">
    <cofactor evidence="1">
        <name>pantetheine 4'-phosphate</name>
        <dbReference type="ChEBI" id="CHEBI:47942"/>
    </cofactor>
</comment>
<dbReference type="InterPro" id="IPR009081">
    <property type="entry name" value="PP-bd_ACP"/>
</dbReference>
<dbReference type="GO" id="GO:0005829">
    <property type="term" value="C:cytosol"/>
    <property type="evidence" value="ECO:0007669"/>
    <property type="project" value="TreeGrafter"/>
</dbReference>
<dbReference type="GO" id="GO:0047527">
    <property type="term" value="F:2,3-dihydroxybenzoate-serine ligase activity"/>
    <property type="evidence" value="ECO:0007669"/>
    <property type="project" value="TreeGrafter"/>
</dbReference>
<evidence type="ECO:0000256" key="4">
    <source>
        <dbReference type="ARBA" id="ARBA00022553"/>
    </source>
</evidence>
<dbReference type="InterPro" id="IPR045851">
    <property type="entry name" value="AMP-bd_C_sf"/>
</dbReference>
<dbReference type="InterPro" id="IPR001242">
    <property type="entry name" value="Condensation_dom"/>
</dbReference>
<dbReference type="NCBIfam" id="TIGR01733">
    <property type="entry name" value="AA-adenyl-dom"/>
    <property type="match status" value="6"/>
</dbReference>
<dbReference type="CDD" id="cd19544">
    <property type="entry name" value="E-C_NRPS"/>
    <property type="match status" value="2"/>
</dbReference>
<feature type="domain" description="Carrier" evidence="5">
    <location>
        <begin position="968"/>
        <end position="1042"/>
    </location>
</feature>
<dbReference type="PANTHER" id="PTHR45527:SF1">
    <property type="entry name" value="FATTY ACID SYNTHASE"/>
    <property type="match status" value="1"/>
</dbReference>
<dbReference type="GO" id="GO:0009366">
    <property type="term" value="C:enterobactin synthetase complex"/>
    <property type="evidence" value="ECO:0007669"/>
    <property type="project" value="TreeGrafter"/>
</dbReference>
<evidence type="ECO:0000256" key="2">
    <source>
        <dbReference type="ARBA" id="ARBA00006432"/>
    </source>
</evidence>
<dbReference type="Gene3D" id="3.40.50.1820">
    <property type="entry name" value="alpha/beta hydrolase"/>
    <property type="match status" value="2"/>
</dbReference>
<feature type="domain" description="Carrier" evidence="5">
    <location>
        <begin position="4145"/>
        <end position="4220"/>
    </location>
</feature>
<keyword evidence="4" id="KW-0597">Phosphoprotein</keyword>
<dbReference type="Pfam" id="PF13193">
    <property type="entry name" value="AMP-binding_C"/>
    <property type="match status" value="6"/>
</dbReference>
<dbReference type="RefSeq" id="WP_051996444.1">
    <property type="nucleotide sequence ID" value="NZ_JFHD01000004.1"/>
</dbReference>
<dbReference type="Gene3D" id="1.10.1200.10">
    <property type="entry name" value="ACP-like"/>
    <property type="match status" value="4"/>
</dbReference>
<evidence type="ECO:0000256" key="1">
    <source>
        <dbReference type="ARBA" id="ARBA00001957"/>
    </source>
</evidence>
<dbReference type="SUPFAM" id="SSF47336">
    <property type="entry name" value="ACP-like"/>
    <property type="match status" value="6"/>
</dbReference>
<dbReference type="SMART" id="SM00824">
    <property type="entry name" value="PKS_TE"/>
    <property type="match status" value="1"/>
</dbReference>
<sequence>MHGFPITPAQSGIFFRQQLDLRDPRFNLAQLTEIIGPLDVDALQAALRQTIDEAEGMRVRLSVTDGLPRQIVPDEPLHFTLRVVDVSDAPDPLEAIDRAVQIALATAFDLGHWPLFDGQLFQASPTRFFFFQRIHHVAFDGFSFLLFTQRLAAIYSALIQGDDPAPSGWARLADLLDNDAAYRASSAFENDRQFWHEYMAGCPEPVILSACMAPEPMPAEAYSQASARIRLSPDTTALMRDMAERNGTTWPQIMTAVMAAYVARLSGQPEVVLGLPVAARVGRLARSVPGMLSNALPLRAIVDERTTIVDLLDAVSRQSRRVLRHQRYRVKDIRRDVGRIEADRPLFGPTVNIMPEYSRALNFAGCIIGSNRSFYGTPDDLALIVHDQGDELGIELMFDGNPLLYTPESVEAHARRFTRLLEQVLDRPDAPLHTLQLVLPERQALLERWNDTTAPYSEHECIHRLLEQQARLTPDAVALVCDGASLTFAQLNARANRLAHRLIALGVRPEGRVALCMERGIGAIVALFGILKSGGAYIPLDPAYPGERLSYILGDASPRLLVADAAGRHALGDIGVLTVLDPDASLDDALPKDDPHVPALASHHLAYVIYTSGSTGKPKGVMVEHRHVMNLHHALQSTVFAHCAPHAGVTLNASIAFDASVQNLTALLSGHRLVIVPADVRTDAMALVDFLDTSGIDVFDCTPTQLESLFSAGLLERRQAPLTVLVGGEPLTPQTWSRLARAQGIRAFNVYGPTECTVDATFAEITHEQARPVIGKPLANTRTYVLDARRRTVPPGAVGELYIGGAGVARGYLNRPELTAERFLDDPFVPGARMYRTGDLARFHLDGNIEFLGRNDLQIKIRGFRIEPGEIETQIASHPAVRDAVVIARSRTPGSQDQQLIAYVTARDEFGIDASDLREHLSTRLPDYMTPAAFVALDALPLTPSGKLDRRALPDPQADAFALRPFEAPQGRTESALAGLWAELLGIERVGRHDNFFALGGHSLLAVTLIERLRRIGLQASVRDLFATPVLSAFADAIDYAAPKSDIVVPPNVITPANSAITPDMLPLISLTQTDIDRIADQMPGGISNVQDIYALAPLQEGILFHHMLTTEGDPYLQTARLAFDSRARLDAWVDALQHVVARHDILRTAFVHEGVTTAAQVVLRHAPVTIVEVDDLTHHFDARTQRLDLARAPLMQIAIARDASGDRWLMQLNWHHLIGDHATLEVMHAEIGAILEGRAHALGAAQPFRDLVAQARLGANHDAQEAFFRDMLADVSEPTLPFGLTDVHHDGSAVAEAQITLPAELDARLRAQARHIGVSLASLCHLAWARVLNAGSALDSDGCVVFGTVLLGRMQAGVDQALGLVINTLPVRFDIDDASVADSARLAHDRLAALLQHQHAPLALAQRCSGVAAPAPLFNALLNYRHNRASDDRHTHGIELLGAEERTNYPLTLCVDDNGDSLGLIAQTVAPLSPAQLCGYMAQALSSLAHALEEAPQTPVNQLDVVPPDTYELLVKTWNDTASYPSDMCIHQLFEQQARRVPDAVALVFQDQSMTYAKLNARANRLAHRLIALGVGPEDRVALRVERGIGMMVALLAILKSGGAYVPLDPAYSGERLSHILSDSTPRLLLADAPGRAALGDTGELTVIDPDALLDDDISQDDPVTAVAPSHLAYVIYTSGSTGKPKGVMIEHAQIVRLFDATHDWFNFDERDVWCLFHSFAFDFSVWEMWGALRYGGKLVIVPQQLARFAPDFLRLLQRERVTVLNQTPSAFRALIQAQETNDAPTALRYVIFGGEALNPSMLEPWYARHPDRHPRLVNMYGITETTVHVTYRPLDREDCADSHSPIGVRIPDLTIYLLDAQQRLAPVGAVGELYVGGAGVARGYLNRPELTAERFIDDPFVPGARLYRTGDLGRYRPDGSLEFFGRNDHQVKVRGFRIELGEIEAQIASHPAVREAVVIARARDEATQDQQLIAYITGVSDIDTSDLREHLGSRLPDYMVPSAFVTLDALPLTTNGKLDRRALPDPQWQNLAVYVAPRTSLETSLAECFASVLGLERVSIFDDFFALGGHSLLATQLVSRLREALSIELSLRTLFDAPSVAALADALEDTAHRAGARPPLQALPRPAQVPLSFAQERLWFLDQLDPGQSTYNIPVAVRLFGSLDVHAFETALNALVARHESLRTSFVEHNGQAMQCIAPSLKIALPIIELDERVADEQSAEVHRLAQIEASRAFDLQHGPLLRARLLRLSSAEHVLLFTMHHIVSDGWSIGVLVRELGACYTAAVRKEPVALPPLPVQYADFTIWQRAWLADAELERQTQYWRGRLADLAPLDLPLDRPRPAQISGRGATLPFALGPALCERLYAFAQREGVTPFMLLLAVFQTLLARLSGQNDVAVGSPIANRTHAQIEPLIGLFVNTLVLRADLSGSPSLRTLLTQVRETTLAAYAHQDLPFEKLVEALAPVRDTSRPALFQVMFVLQNAPLEPLALPGLTLEPLPPAEAGAKFDLTLDLTHTQDHLTGSLNYATDLFDERTIARFGERFARLLEQALDQPDAPLFALDIVLPEEHALLERWNDTTTAYRDDVCIQQLFEEQVRRTPDALALIFADQSLTYTQLDARANLLAHRLIALGVQAEDRVAFCMERGIGGIVALMAILKAGGAYVPLDPAYPGERLTHILTDAMPRLLIADAAGREALGDTGSLTVIDPQAALDDAYPQDDPHPNVRPSNLAYVIYTSGSTGKPKGVAIEHGTLVASTFARHRFYERAPNERFLLLSSLAFDSSVAGLFGTLTNGGCLALVDLDTARDPDAIIELVRHRDITRVLCVPSLGQAILDSMSSSDDHKLREIIVAGEACPPGLAKQSSTLPRPVALYNEYGPTEATVWATAYRCLPEESNPVPIGGPIANTRIYLLDAERRLMPIGAVGELYVGGAGVGRGYLNRPELTAERFLDDPFVPGGRMYRTGDIARYRADGNIEFLGRNDHQVKIRGFRIELGEIEAQIASHPSVREAVVIARARHEATQDQQLIAYVTGTDEIDAGMLREHLASGLPDYMVPSAFVVLDALPLTPNGKLDRRALPDPQWQDQATYVAPRTSLEETLAQCFASVLGLQRVAVFDNFFSLGGHSLLATQLVSRVRQALSIDLPLRALFDAPSVAALAEVLALDESRRVASALPPLQARERPAHLPLSFAQERMWFLEQLDPGQSAYNIPVAVRLNGSLDVPSFETALNALVERHESLRTTFAQYDGQAVQCIAPHLHIALPVIALDALASDAQAAELRRLAQDEATRAFDLQRGPLLRALLLRVAQDEHVLLFTMHHIVSDGWSTGVLVRELGAGYAAALRNEPVSLPPLAVQYADFTLWQRDWLAGAELDRQTQYWRNQLAELAPLNLPADRPRPSQMSGRGASVPFAVGAALCERIDALANREGVTPFMLLLAVFQTLLARLSGQNDIAIGSPIANRTHAQTEPLIGLFVNTLVLRADLSGSPSLRDLLAQVRETTLAAYAHQDLPFEKLVEALAPVRDTSRTALFQVMFVLQNAPMEPLALPGLTLEVMRPADAGAKFDLTLNLTHTQDRFQGTLAYATDLFDEQTIVRMGERFTRLLEQALDQPDAPLHAFELVLPDEHALLERWNDTAEAHPEDACVHRLFEQQVRRSPEATALVFEGESLTYAELNARANRLAHRMIALGVRPDDRVALCMQRSIGIIVALMAILKAGGAYVPLDPAYPGERLNHILTDAAPRLLLADAAGREALGDTGALDVLEIDASLDEALPQENPQTNVAPHHLAYVIYTSGSTGKPKGVMVEHRHVVNLHYALQSTVFARCAARSGIGLNASIAFDSSLKSLTALLAGHRLIVIPADVRTDSAVLIDYLNNADIDVLDCTPTQLDVMLASGLLERRRSKLTLLIGGEAITQQTWNRLANAEQIRAFNVYGPTECTVDAALTEITADQVQPVIGKPIANARIYLLDAHLRRVPPGAIGELFIGGAGVSRGYLNRPELTAERFIDDPFIAGARMYRTGDIARYRADGNIEFLGRNDHQVKIRGFRIELGEIEAHVASHPSVREAVVIGRMRHQKTLDQQLVAYVTATGDIDIEALREHARSRLPDYMVPSAFVLLDALPLTPNGKLDRRALPDPEWQNLAAYVAPRTLLEHTLAKCFADVLGLERVSVFDNFFSLGGHSLLATQLVSRLRQTLAIELPLRTLFDAPGVALLAEALTLDAPSDRASILPPLQTRERPAHLPLSFAQERLWFLEQLNPGQSAYHIPVAVRLTGSLDARALQTAMNALIDRHEVLRTCFAQHDGVPVQRIAMQAQVTVPLIALDTLDADAQATEVRRLAQDEATRAFDLEQGPLLRARLLRLSAREHVLLFTIHHIIYDGWSTGVLVRELGACYTAALSNAPAALPPLDVQYADFTLWQRDWLAGAELERQTRYWRDRLEGLAPLDLPTDHPRPSHISGRGASLPFALSPALSERLIALAQREGATPFMLLLAVFQTLLARLSGQTDIAVGSPIANRTHAQVEPLIGLFINTLVMRADLSGSPSLRTLLRQVRDTTLAAYAHQDLPFEKLVEALAPARDTSRTALFQAMFVLQNAPTEPLALPGLTLELLPPSEAGAKFDLTLKLAHTQGRFTGSLSYASDLFDEHTIARLGERFARLLEQALEKPDAPLQAFDIVLPEEHASLRRWNDTTAAYPEHLSIHQLFAQQVRRSPDAIALVFEDESLTYAQLDARANRLAHHLIALGVEPEHRVALCMERGIDMIVALMAILKAGAAYVPLDPASVAERLAYMLDDADVSLLVTQTSLLDGLSRVALNVSIVCPDDEACRIEACPDIDPAIDLQSHSPAYVIYTSGSTGKPKGVVLSHRNLSNYLSGVLARMNVLAPCKMALASTIATDLGNTILFGALVAGHELHVLSNDRTTDSYLFGQYMRQRGIDVLKIVPGHLRALVDVTLDTAPALPTQLLVLGGEATRSDWIRRVQALKPGMRILNHYGPTETTVGVLTHAYHDDIAYGMSIPIGRPLANTRAYVLDEFLRPVPLGVTGELYIGGTGLASGYLRRAALTAQRFVADPFASGERMYRTGDLARYRADGNIEFLGRNDHQVKVRGFRIELGEIEAQLVDHAAVREAVVIARARSEASQDQQLIAYVTLLADVDASVLREHLAERLPDYMVPSAIVMLDALPLTPNGKLDRHALPDPHADAFALRPFEAPLGETESSLADLWAELLGLDRVGRQDNFFALGGHSLLAVTLIERMRRIGLHANVRDLFATPVLSTLAASIERGAIAHDIVVPPNVITPDTTALTPAMLPLIALTQADIDSIVEQVPGGITNVQDIYALAPLQEGILFHHMLSTEGDPYLQTARIAFDSRERLDAWLDALQRIIARHDILRTAFIHDGISTPAQVVCRQAPVTIDEIELDPAHGPAVDQLARLFDARSQRLPLHRAPLLRLTLAKEHDSPRWLALLVWHHLIGDHVTLEVIQKEISALLEGHADALDVAQPFRDLVAQARLGATQQEHEAFFRDMLAELSEPTLPFGFTDVHHDGSSIAEARVTLPAALNTRLRTQARDLGVSLASLCHLAWARVLDAASTGDGRIVFGTVLLGRMQAGVDQALGLLINTLPIRLDVNDVSVVDSVRDTHQRLAALLQHQHAPLALAQRCSGVAAPAPLFSALLNYRHNQAVADEQYAFEGIELLGAEERTNYPLMLAVEDNGESLGLTAQTLAPLSPDQLCGYMEQALSSLVQALEQAPQTPVDQLDVLPPKTRQLLVQTWNDTAASYPVDLCIHQLFEQQVERTPDAIALIFGDQTLTYAQLNARANRLAHHLIKLGVRPEDRVALCVERGIGMVVTLLAILKAGGAYVPLDPAYPGERLTHILTDSTPRLLLADAIGREALGDTGTLSVLDPDASLDASEDNPQTRIEPHHLAYVLFTSGSTGKPKGVMIEHRQMLNFLCSMRDITSMNAADTLLAVTTISFDIAGLELYLPLSAGACIVLASRNDAADPLALQALIDAHAISFMQATPATWRMLLDTQWSGSAKLTALCGGEALSANLAARLNEKVKALWNLYGPTETTVWSSCYRTGRDAHRSSTVSVGRPIANTRLYVLDAHYRLVPPGAVGELYIGGAGVARGYLNRAELTAERFLDDPFIADARIYRTGDLARYRADGNLEFLGRNDHQVKIRGFRIELGEIEAQLASHPAVREAVVIARARREETQDQQLIAYVTGATAIDTNALREHVTARLPDYMVPSAFVTLDALPLTPNGKLDRRALPDPQWQDLAAYVAPRTSLEHTLAQCFASVLGLERVSVFDNFFALGGHSLLAVQLMASIHAKLGQDISIRVLFNAPSVAELADQLNAAPSNNEFDPILPIRASGSGAPLFCIHPVGGLAWSYAGLAKIIDDDRPLYAVQTPALKEPGYRPASIVDMAADYIARIRTVQPHGPYHLLGWSFGGLLAYEMATQLQNLGEKIGELVLLDSRLPDGLTASEVDEWALFAATFPDMSPDLTLTLQALQSTTERVVALREHRLIPAYITDEHVTTLIGTTQRNMQLQSMYTPRSFHGDIVYFTATRSEAPGQPRRSAQWRACVNGSIVNYDIDCMHGEMCLPSSLAMIGQNLASMNVIGASAK</sequence>
<dbReference type="GO" id="GO:0043041">
    <property type="term" value="P:amino acid activation for nonribosomal peptide biosynthetic process"/>
    <property type="evidence" value="ECO:0007669"/>
    <property type="project" value="TreeGrafter"/>
</dbReference>
<dbReference type="InterPro" id="IPR000873">
    <property type="entry name" value="AMP-dep_synth/lig_dom"/>
</dbReference>
<dbReference type="InterPro" id="IPR020802">
    <property type="entry name" value="TesA-like"/>
</dbReference>
<organism evidence="6 7">
    <name type="scientific">Caballeronia zhejiangensis</name>
    <dbReference type="NCBI Taxonomy" id="871203"/>
    <lineage>
        <taxon>Bacteria</taxon>
        <taxon>Pseudomonadati</taxon>
        <taxon>Pseudomonadota</taxon>
        <taxon>Betaproteobacteria</taxon>
        <taxon>Burkholderiales</taxon>
        <taxon>Burkholderiaceae</taxon>
        <taxon>Caballeronia</taxon>
    </lineage>
</organism>
<name>A0A656QMQ6_9BURK</name>
<dbReference type="FunFam" id="3.30.559.10:FF:000012">
    <property type="entry name" value="Non-ribosomal peptide synthetase"/>
    <property type="match status" value="3"/>
</dbReference>
<keyword evidence="3" id="KW-0596">Phosphopantetheine</keyword>
<dbReference type="GO" id="GO:0031177">
    <property type="term" value="F:phosphopantetheine binding"/>
    <property type="evidence" value="ECO:0007669"/>
    <property type="project" value="InterPro"/>
</dbReference>
<dbReference type="InterPro" id="IPR042099">
    <property type="entry name" value="ANL_N_sf"/>
</dbReference>
<dbReference type="Gene3D" id="2.30.38.10">
    <property type="entry name" value="Luciferase, Domain 3"/>
    <property type="match status" value="5"/>
</dbReference>
<dbReference type="Gene3D" id="3.40.50.980">
    <property type="match status" value="10"/>
</dbReference>
<feature type="domain" description="Carrier" evidence="5">
    <location>
        <begin position="5208"/>
        <end position="5282"/>
    </location>
</feature>
<dbReference type="Gene3D" id="3.30.559.10">
    <property type="entry name" value="Chloramphenicol acetyltransferase-like domain"/>
    <property type="match status" value="6"/>
</dbReference>
<dbReference type="Gene3D" id="3.40.50.12780">
    <property type="entry name" value="N-terminal domain of ligase-like"/>
    <property type="match status" value="1"/>
</dbReference>
<dbReference type="EMBL" id="JFHD01000004">
    <property type="protein sequence ID" value="KDR32012.1"/>
    <property type="molecule type" value="Genomic_DNA"/>
</dbReference>
<evidence type="ECO:0000313" key="6">
    <source>
        <dbReference type="EMBL" id="KDR32012.1"/>
    </source>
</evidence>
<gene>
    <name evidence="6" type="ORF">BG60_25565</name>
</gene>
<dbReference type="Gene3D" id="3.30.559.30">
    <property type="entry name" value="Nonribosomal peptide synthetase, condensation domain"/>
    <property type="match status" value="6"/>
</dbReference>
<keyword evidence="7" id="KW-1185">Reference proteome</keyword>
<dbReference type="FunFam" id="1.10.1200.10:FF:000016">
    <property type="entry name" value="Non-ribosomal peptide synthase"/>
    <property type="match status" value="2"/>
</dbReference>
<evidence type="ECO:0000259" key="5">
    <source>
        <dbReference type="PROSITE" id="PS50075"/>
    </source>
</evidence>
<dbReference type="Pfam" id="PF00501">
    <property type="entry name" value="AMP-binding"/>
    <property type="match status" value="6"/>
</dbReference>
<dbReference type="FunFam" id="3.30.300.30:FF:000010">
    <property type="entry name" value="Enterobactin synthetase component F"/>
    <property type="match status" value="6"/>
</dbReference>
<dbReference type="Pfam" id="PF00975">
    <property type="entry name" value="Thioesterase"/>
    <property type="match status" value="1"/>
</dbReference>
<feature type="domain" description="Carrier" evidence="5">
    <location>
        <begin position="6280"/>
        <end position="6355"/>
    </location>
</feature>
<dbReference type="InterPro" id="IPR020806">
    <property type="entry name" value="PKS_PP-bd"/>
</dbReference>
<dbReference type="InterPro" id="IPR020845">
    <property type="entry name" value="AMP-binding_CS"/>
</dbReference>
<dbReference type="GO" id="GO:0072330">
    <property type="term" value="P:monocarboxylic acid biosynthetic process"/>
    <property type="evidence" value="ECO:0007669"/>
    <property type="project" value="UniProtKB-ARBA"/>
</dbReference>
<dbReference type="FunFam" id="2.30.38.10:FF:000001">
    <property type="entry name" value="Non-ribosomal peptide synthetase PvdI"/>
    <property type="match status" value="6"/>
</dbReference>
<dbReference type="Pfam" id="PF00668">
    <property type="entry name" value="Condensation"/>
    <property type="match status" value="6"/>
</dbReference>
<dbReference type="FunFam" id="3.40.50.12780:FF:000012">
    <property type="entry name" value="Non-ribosomal peptide synthetase"/>
    <property type="match status" value="6"/>
</dbReference>
<dbReference type="FunFam" id="3.40.50.980:FF:000001">
    <property type="entry name" value="Non-ribosomal peptide synthetase"/>
    <property type="match status" value="6"/>
</dbReference>
<dbReference type="PROSITE" id="PS00455">
    <property type="entry name" value="AMP_BINDING"/>
    <property type="match status" value="6"/>
</dbReference>
<dbReference type="NCBIfam" id="NF003417">
    <property type="entry name" value="PRK04813.1"/>
    <property type="match status" value="6"/>
</dbReference>
<dbReference type="GO" id="GO:0009239">
    <property type="term" value="P:enterobactin biosynthetic process"/>
    <property type="evidence" value="ECO:0007669"/>
    <property type="project" value="TreeGrafter"/>
</dbReference>
<dbReference type="InterPro" id="IPR023213">
    <property type="entry name" value="CAT-like_dom_sf"/>
</dbReference>
<feature type="domain" description="Carrier" evidence="5">
    <location>
        <begin position="2038"/>
        <end position="2113"/>
    </location>
</feature>
<dbReference type="FunFam" id="3.40.50.980:FF:000002">
    <property type="entry name" value="Enterobactin synthetase component F"/>
    <property type="match status" value="1"/>
</dbReference>
<dbReference type="SUPFAM" id="SSF52777">
    <property type="entry name" value="CoA-dependent acyltransferases"/>
    <property type="match status" value="12"/>
</dbReference>